<feature type="transmembrane region" description="Helical" evidence="1">
    <location>
        <begin position="256"/>
        <end position="275"/>
    </location>
</feature>
<feature type="transmembrane region" description="Helical" evidence="1">
    <location>
        <begin position="185"/>
        <end position="206"/>
    </location>
</feature>
<dbReference type="Proteomes" id="UP000241848">
    <property type="component" value="Unassembled WGS sequence"/>
</dbReference>
<evidence type="ECO:0000313" key="2">
    <source>
        <dbReference type="EMBL" id="PSR23129.1"/>
    </source>
</evidence>
<protein>
    <submittedName>
        <fullName evidence="2">Uncharacterized protein</fullName>
    </submittedName>
</protein>
<dbReference type="EMBL" id="PXYV01000008">
    <property type="protein sequence ID" value="PSR23129.1"/>
    <property type="molecule type" value="Genomic_DNA"/>
</dbReference>
<sequence>MLWEEYLEAAVNGVADKYQARRYKAHFRAQLLEGYDRFRQMGLSESAAMAEAMASLGSPFQLAQRVCGPVTRQRGWLWLLSVIQFLMGISIVAFSLRTQSFAALALGRIMTLWGGVAAGLETRRLGRLQLRWRLLQFRLGQARRTLRLRELERMLGVGFMTGLFLALVSSLPWNIVNANMFHPVFVSMSSSLVLSAVVAGWPWLMLRKWIGASFYLVTFQAWAALCAALSATLLILWHQGFAPPPLFNWQPEMLALGGWIFNFALLRFISVLVTFKERVLVGLDDEPSTLS</sequence>
<gene>
    <name evidence="2" type="ORF">C7B45_04095</name>
</gene>
<organism evidence="2 3">
    <name type="scientific">Sulfobacillus acidophilus</name>
    <dbReference type="NCBI Taxonomy" id="53633"/>
    <lineage>
        <taxon>Bacteria</taxon>
        <taxon>Bacillati</taxon>
        <taxon>Bacillota</taxon>
        <taxon>Clostridia</taxon>
        <taxon>Eubacteriales</taxon>
        <taxon>Clostridiales Family XVII. Incertae Sedis</taxon>
        <taxon>Sulfobacillus</taxon>
    </lineage>
</organism>
<name>A0A2T2WLL5_9FIRM</name>
<accession>A0A2T2WLL5</accession>
<feature type="transmembrane region" description="Helical" evidence="1">
    <location>
        <begin position="213"/>
        <end position="236"/>
    </location>
</feature>
<evidence type="ECO:0000256" key="1">
    <source>
        <dbReference type="SAM" id="Phobius"/>
    </source>
</evidence>
<dbReference type="AlphaFoldDB" id="A0A2T2WLL5"/>
<feature type="transmembrane region" description="Helical" evidence="1">
    <location>
        <begin position="154"/>
        <end position="173"/>
    </location>
</feature>
<feature type="transmembrane region" description="Helical" evidence="1">
    <location>
        <begin position="101"/>
        <end position="120"/>
    </location>
</feature>
<proteinExistence type="predicted"/>
<evidence type="ECO:0000313" key="3">
    <source>
        <dbReference type="Proteomes" id="UP000241848"/>
    </source>
</evidence>
<keyword evidence="1" id="KW-1133">Transmembrane helix</keyword>
<keyword evidence="1" id="KW-0812">Transmembrane</keyword>
<comment type="caution">
    <text evidence="2">The sequence shown here is derived from an EMBL/GenBank/DDBJ whole genome shotgun (WGS) entry which is preliminary data.</text>
</comment>
<reference evidence="2 3" key="1">
    <citation type="journal article" date="2014" name="BMC Genomics">
        <title>Comparison of environmental and isolate Sulfobacillus genomes reveals diverse carbon, sulfur, nitrogen, and hydrogen metabolisms.</title>
        <authorList>
            <person name="Justice N.B."/>
            <person name="Norman A."/>
            <person name="Brown C.T."/>
            <person name="Singh A."/>
            <person name="Thomas B.C."/>
            <person name="Banfield J.F."/>
        </authorList>
    </citation>
    <scope>NUCLEOTIDE SEQUENCE [LARGE SCALE GENOMIC DNA]</scope>
    <source>
        <strain evidence="2">AMDSBA3</strain>
    </source>
</reference>
<feature type="transmembrane region" description="Helical" evidence="1">
    <location>
        <begin position="75"/>
        <end position="95"/>
    </location>
</feature>
<keyword evidence="1" id="KW-0472">Membrane</keyword>